<name>A0A222FPJ4_9GAMM</name>
<feature type="domain" description="Bacterial sugar transferase" evidence="2">
    <location>
        <begin position="12"/>
        <end position="205"/>
    </location>
</feature>
<gene>
    <name evidence="3" type="ORF">CHH28_13615</name>
</gene>
<dbReference type="PANTHER" id="PTHR30576:SF0">
    <property type="entry name" value="UNDECAPRENYL-PHOSPHATE N-ACETYLGALACTOSAMINYL 1-PHOSPHATE TRANSFERASE-RELATED"/>
    <property type="match status" value="1"/>
</dbReference>
<dbReference type="GO" id="GO:0016780">
    <property type="term" value="F:phosphotransferase activity, for other substituted phosphate groups"/>
    <property type="evidence" value="ECO:0007669"/>
    <property type="project" value="TreeGrafter"/>
</dbReference>
<accession>A0A222FPJ4</accession>
<dbReference type="OrthoDB" id="9808602at2"/>
<dbReference type="AlphaFoldDB" id="A0A222FPJ4"/>
<keyword evidence="4" id="KW-1185">Reference proteome</keyword>
<evidence type="ECO:0000313" key="4">
    <source>
        <dbReference type="Proteomes" id="UP000202440"/>
    </source>
</evidence>
<dbReference type="PANTHER" id="PTHR30576">
    <property type="entry name" value="COLANIC BIOSYNTHESIS UDP-GLUCOSE LIPID CARRIER TRANSFERASE"/>
    <property type="match status" value="1"/>
</dbReference>
<dbReference type="Proteomes" id="UP000202440">
    <property type="component" value="Chromosome"/>
</dbReference>
<dbReference type="KEGG" id="bsan:CHH28_13615"/>
<sequence>MFSINPFTLAAKRVFDIVFASVGLLLTLPLFPLIALAIKLESKGPVFFSQTRIGKALPDRTLLFDMIKFRTMIQDAEKRTGATWASKRDPRITRVGMVLRKTRLDELPQFINVIKGDMSLIGPRPERPGFYQKLETAIPFFAERTYGVSPGITGLAQVNQGYDTCIDDVRSKVGFDHRYALALGDVWSWLKMDLFIVVKTIGVMVMGRGQ</sequence>
<keyword evidence="3" id="KW-0808">Transferase</keyword>
<dbReference type="Pfam" id="PF02397">
    <property type="entry name" value="Bac_transf"/>
    <property type="match status" value="1"/>
</dbReference>
<proteinExistence type="inferred from homology"/>
<comment type="similarity">
    <text evidence="1">Belongs to the bacterial sugar transferase family.</text>
</comment>
<dbReference type="EMBL" id="CP022530">
    <property type="protein sequence ID" value="ASP40935.1"/>
    <property type="molecule type" value="Genomic_DNA"/>
</dbReference>
<evidence type="ECO:0000313" key="3">
    <source>
        <dbReference type="EMBL" id="ASP40935.1"/>
    </source>
</evidence>
<evidence type="ECO:0000256" key="1">
    <source>
        <dbReference type="ARBA" id="ARBA00006464"/>
    </source>
</evidence>
<reference evidence="3 4" key="1">
    <citation type="submission" date="2017-07" db="EMBL/GenBank/DDBJ databases">
        <title>Annotated genome sequence of Bacterioplanes sanyensis isolated from Red Sea.</title>
        <authorList>
            <person name="Rehman Z.U."/>
        </authorList>
    </citation>
    <scope>NUCLEOTIDE SEQUENCE [LARGE SCALE GENOMIC DNA]</scope>
    <source>
        <strain evidence="3 4">NV9</strain>
    </source>
</reference>
<organism evidence="3 4">
    <name type="scientific">Bacterioplanes sanyensis</name>
    <dbReference type="NCBI Taxonomy" id="1249553"/>
    <lineage>
        <taxon>Bacteria</taxon>
        <taxon>Pseudomonadati</taxon>
        <taxon>Pseudomonadota</taxon>
        <taxon>Gammaproteobacteria</taxon>
        <taxon>Oceanospirillales</taxon>
        <taxon>Oceanospirillaceae</taxon>
        <taxon>Bacterioplanes</taxon>
    </lineage>
</organism>
<dbReference type="InterPro" id="IPR003362">
    <property type="entry name" value="Bact_transf"/>
</dbReference>
<evidence type="ECO:0000259" key="2">
    <source>
        <dbReference type="Pfam" id="PF02397"/>
    </source>
</evidence>
<protein>
    <submittedName>
        <fullName evidence="3">Sugar transferase</fullName>
    </submittedName>
</protein>